<comment type="similarity">
    <text evidence="1">Belongs to the transposase 7 family.</text>
</comment>
<protein>
    <submittedName>
        <fullName evidence="7">Transposase, TnpA family</fullName>
    </submittedName>
</protein>
<dbReference type="HOGENOM" id="CLU_009098_1_0_7"/>
<dbReference type="EMBL" id="JH600067">
    <property type="protein sequence ID" value="EIG55758.1"/>
    <property type="molecule type" value="Genomic_DNA"/>
</dbReference>
<evidence type="ECO:0000256" key="1">
    <source>
        <dbReference type="ARBA" id="ARBA00009402"/>
    </source>
</evidence>
<dbReference type="NCBIfam" id="NF033527">
    <property type="entry name" value="transpos_Tn3"/>
    <property type="match status" value="1"/>
</dbReference>
<dbReference type="Pfam" id="PF01526">
    <property type="entry name" value="DDE_Tnp_Tn3"/>
    <property type="match status" value="1"/>
</dbReference>
<feature type="domain" description="DUF4158" evidence="6">
    <location>
        <begin position="6"/>
        <end position="168"/>
    </location>
</feature>
<accession>I2Q7K2</accession>
<evidence type="ECO:0000259" key="5">
    <source>
        <dbReference type="Pfam" id="PF01526"/>
    </source>
</evidence>
<dbReference type="GO" id="GO:0006313">
    <property type="term" value="P:DNA transposition"/>
    <property type="evidence" value="ECO:0007669"/>
    <property type="project" value="InterPro"/>
</dbReference>
<reference evidence="7" key="1">
    <citation type="submission" date="2011-11" db="EMBL/GenBank/DDBJ databases">
        <title>Improved High-Quality Draft sequence of Desulfovibrio sp. U5L.</title>
        <authorList>
            <consortium name="US DOE Joint Genome Institute"/>
            <person name="Lucas S."/>
            <person name="Han J."/>
            <person name="Lapidus A."/>
            <person name="Cheng J.-F."/>
            <person name="Goodwin L."/>
            <person name="Pitluck S."/>
            <person name="Peters L."/>
            <person name="Ovchinnikova G."/>
            <person name="Held B."/>
            <person name="Detter J.C."/>
            <person name="Han C."/>
            <person name="Tapia R."/>
            <person name="Land M."/>
            <person name="Hauser L."/>
            <person name="Kyrpides N."/>
            <person name="Ivanova N."/>
            <person name="Pagani I."/>
            <person name="Gabster J."/>
            <person name="Walker C."/>
            <person name="Stolyar S."/>
            <person name="Stahl D."/>
            <person name="Arkin A."/>
            <person name="Dehal P."/>
            <person name="Hazen T."/>
            <person name="Woyke T."/>
        </authorList>
    </citation>
    <scope>NUCLEOTIDE SEQUENCE [LARGE SCALE GENOMIC DNA]</scope>
    <source>
        <strain evidence="7">U5L</strain>
    </source>
</reference>
<keyword evidence="3" id="KW-0238">DNA-binding</keyword>
<gene>
    <name evidence="7" type="ORF">DesU5LDRAFT_0034</name>
</gene>
<organism evidence="7">
    <name type="scientific">Desulfovibrio sp. U5L</name>
    <dbReference type="NCBI Taxonomy" id="596152"/>
    <lineage>
        <taxon>Bacteria</taxon>
        <taxon>Pseudomonadati</taxon>
        <taxon>Thermodesulfobacteriota</taxon>
        <taxon>Desulfovibrionia</taxon>
        <taxon>Desulfovibrionales</taxon>
        <taxon>Desulfovibrionaceae</taxon>
        <taxon>Desulfovibrio</taxon>
    </lineage>
</organism>
<evidence type="ECO:0000256" key="3">
    <source>
        <dbReference type="ARBA" id="ARBA00023125"/>
    </source>
</evidence>
<dbReference type="STRING" id="596152.DesU5LDRAFT_0034"/>
<dbReference type="GO" id="GO:0003677">
    <property type="term" value="F:DNA binding"/>
    <property type="evidence" value="ECO:0007669"/>
    <property type="project" value="UniProtKB-KW"/>
</dbReference>
<dbReference type="Pfam" id="PF13700">
    <property type="entry name" value="DUF4158"/>
    <property type="match status" value="1"/>
</dbReference>
<feature type="domain" description="Tn3 transposase DDE" evidence="5">
    <location>
        <begin position="579"/>
        <end position="965"/>
    </location>
</feature>
<dbReference type="InterPro" id="IPR025296">
    <property type="entry name" value="DUF4158"/>
</dbReference>
<dbReference type="eggNOG" id="COG4644">
    <property type="taxonomic scope" value="Bacteria"/>
</dbReference>
<dbReference type="GO" id="GO:0004803">
    <property type="term" value="F:transposase activity"/>
    <property type="evidence" value="ECO:0007669"/>
    <property type="project" value="InterPro"/>
</dbReference>
<evidence type="ECO:0000256" key="2">
    <source>
        <dbReference type="ARBA" id="ARBA00022578"/>
    </source>
</evidence>
<evidence type="ECO:0000313" key="7">
    <source>
        <dbReference type="EMBL" id="EIG55758.1"/>
    </source>
</evidence>
<keyword evidence="2" id="KW-0815">Transposition</keyword>
<dbReference type="InterPro" id="IPR047653">
    <property type="entry name" value="Tn3-like_transpos"/>
</dbReference>
<dbReference type="AlphaFoldDB" id="I2Q7K2"/>
<proteinExistence type="inferred from homology"/>
<evidence type="ECO:0000256" key="4">
    <source>
        <dbReference type="ARBA" id="ARBA00023172"/>
    </source>
</evidence>
<sequence length="984" mass="110884">MPRRDFLTALQQAALVAVPEDEGELIRRYSFTAYDTALVQQRRGDANRLGFAVQLCHLRFPGQILGPGESADPRLTNFVALQLGLDPRVWSEYAQRDETRREHLQLIIAAVGYHPFTLASYREMTVWLLPLAMQSDQGMVLAQAVLEELRCRKIIVPPISVIGRLCAETGTRALRQIHRVLTEPLGPARRKHLDTLFQLKEATTISVLAWLRQPVAATGPRHLMDLIERLRCIRDLDLPPELTNAVHQNRLLKLARTAEQSTSQHLRRFDDDQRHALLVALLLETRATLTDECLAMHDRIMGALFARAKRRHLEAFAGSAQTINEKVRLFAKVGHALVEARKNGVDPFTAIETVMPWEAFEASVTEAASIAKPGADDSLGLIGTSYSQIRRYAPALLETFEFKAAPVAEELLKAIQLLQKLDAVGTRDIPEDAPTDFIRKRWEPLVRRDGGLERRFYELCVLSEMKNALRSGDLWIAGSRQFKDFEDYLLRPSAFRELKAEGLPLPVEPDGERYLELRLGLLREELAKVNVLAEQGTLPDATFTQGILKMTPLANLVPQEAAAAMRKVYDLMPHIRVTELLLEVDRWTGFSRHFTHLKSGGPPSEPRLLLTAVLADGINLGLSKMAEACPEASYAKLSWLAAWHIRDETYAKALAELVNAQHQQPLSWVWGEGTTSSSDGQRYRAGGRGEPGGQVNLRYGTDPSVMVYTHISDRYAPFHSRVINATARDATYVLDGLLYHESDIRIEEHYTDTAGFTDHVFGMCHLLGHHFAPRIRDLADKKLYLPDRDGAYPALTSLVGGTIQRAHLLAQWVEVLRLAASIRKGTVTASLMLRKLGSYPRQNGLAVALREVGRIERTLFVLQWLQDPELRRRVQVGLNKGEARNALARAVFFNRLGEMRDRGFENQNHRASGLNLVVAAIILWNTVYLERALEVLRKRGEPIREDLIRHLSPLGWEHLNLTGDYVWSLSQHVTRGQLRPLRSP</sequence>
<evidence type="ECO:0000259" key="6">
    <source>
        <dbReference type="Pfam" id="PF13700"/>
    </source>
</evidence>
<dbReference type="InterPro" id="IPR002513">
    <property type="entry name" value="Tn3_Tnp_DDE_dom"/>
</dbReference>
<name>I2Q7K2_9BACT</name>
<keyword evidence="4" id="KW-0233">DNA recombination</keyword>
<dbReference type="OrthoDB" id="5292689at2"/>